<accession>A0A7D9J9Y7</accession>
<dbReference type="OrthoDB" id="441771at2759"/>
<keyword evidence="4" id="KW-0698">rRNA processing</keyword>
<keyword evidence="9" id="KW-1185">Reference proteome</keyword>
<dbReference type="Pfam" id="PF04147">
    <property type="entry name" value="Nop14"/>
    <property type="match status" value="1"/>
</dbReference>
<evidence type="ECO:0000256" key="5">
    <source>
        <dbReference type="ARBA" id="ARBA00023242"/>
    </source>
</evidence>
<dbReference type="PANTHER" id="PTHR23183:SF0">
    <property type="entry name" value="NUCLEOLAR PROTEIN 14"/>
    <property type="match status" value="1"/>
</dbReference>
<dbReference type="GO" id="GO:0030692">
    <property type="term" value="C:Noc4p-Nop14p complex"/>
    <property type="evidence" value="ECO:0007669"/>
    <property type="project" value="TreeGrafter"/>
</dbReference>
<dbReference type="PANTHER" id="PTHR23183">
    <property type="entry name" value="NOP14"/>
    <property type="match status" value="1"/>
</dbReference>
<comment type="function">
    <text evidence="6">Involved in nucleolar processing of pre-18S ribosomal RNA. Has a role in the nuclear export of 40S pre-ribosomal subunit to the cytoplasm.</text>
</comment>
<proteinExistence type="inferred from homology"/>
<comment type="caution">
    <text evidence="8">The sequence shown here is derived from an EMBL/GenBank/DDBJ whole genome shotgun (WGS) entry which is preliminary data.</text>
</comment>
<organism evidence="8 9">
    <name type="scientific">Paramuricea clavata</name>
    <name type="common">Red gorgonian</name>
    <name type="synonym">Violescent sea-whip</name>
    <dbReference type="NCBI Taxonomy" id="317549"/>
    <lineage>
        <taxon>Eukaryota</taxon>
        <taxon>Metazoa</taxon>
        <taxon>Cnidaria</taxon>
        <taxon>Anthozoa</taxon>
        <taxon>Octocorallia</taxon>
        <taxon>Malacalcyonacea</taxon>
        <taxon>Plexauridae</taxon>
        <taxon>Paramuricea</taxon>
    </lineage>
</organism>
<feature type="non-terminal residue" evidence="8">
    <location>
        <position position="689"/>
    </location>
</feature>
<dbReference type="GO" id="GO:0030490">
    <property type="term" value="P:maturation of SSU-rRNA"/>
    <property type="evidence" value="ECO:0007669"/>
    <property type="project" value="TreeGrafter"/>
</dbReference>
<dbReference type="AlphaFoldDB" id="A0A7D9J9Y7"/>
<evidence type="ECO:0000256" key="6">
    <source>
        <dbReference type="ARBA" id="ARBA00024695"/>
    </source>
</evidence>
<protein>
    <submittedName>
        <fullName evidence="8">Nucleolar 14-like</fullName>
    </submittedName>
</protein>
<evidence type="ECO:0000313" key="8">
    <source>
        <dbReference type="EMBL" id="CAB4024944.1"/>
    </source>
</evidence>
<feature type="compositionally biased region" description="Basic and acidic residues" evidence="7">
    <location>
        <begin position="240"/>
        <end position="260"/>
    </location>
</feature>
<evidence type="ECO:0000313" key="9">
    <source>
        <dbReference type="Proteomes" id="UP001152795"/>
    </source>
</evidence>
<feature type="region of interest" description="Disordered" evidence="7">
    <location>
        <begin position="165"/>
        <end position="261"/>
    </location>
</feature>
<dbReference type="InterPro" id="IPR007276">
    <property type="entry name" value="Nop14"/>
</dbReference>
<dbReference type="GO" id="GO:0032040">
    <property type="term" value="C:small-subunit processome"/>
    <property type="evidence" value="ECO:0007669"/>
    <property type="project" value="InterPro"/>
</dbReference>
<feature type="region of interest" description="Disordered" evidence="7">
    <location>
        <begin position="125"/>
        <end position="153"/>
    </location>
</feature>
<name>A0A7D9J9Y7_PARCT</name>
<feature type="compositionally biased region" description="Acidic residues" evidence="7">
    <location>
        <begin position="176"/>
        <end position="185"/>
    </location>
</feature>
<feature type="compositionally biased region" description="Basic and acidic residues" evidence="7">
    <location>
        <begin position="125"/>
        <end position="143"/>
    </location>
</feature>
<dbReference type="EMBL" id="CACRXK020013317">
    <property type="protein sequence ID" value="CAB4024944.1"/>
    <property type="molecule type" value="Genomic_DNA"/>
</dbReference>
<keyword evidence="3" id="KW-0690">Ribosome biogenesis</keyword>
<keyword evidence="5" id="KW-0539">Nucleus</keyword>
<feature type="region of interest" description="Disordered" evidence="7">
    <location>
        <begin position="668"/>
        <end position="689"/>
    </location>
</feature>
<evidence type="ECO:0000256" key="7">
    <source>
        <dbReference type="SAM" id="MobiDB-lite"/>
    </source>
</evidence>
<feature type="compositionally biased region" description="Acidic residues" evidence="7">
    <location>
        <begin position="193"/>
        <end position="216"/>
    </location>
</feature>
<sequence length="689" mass="79779">IEYKDDHHFGGFLKRKGADAGKADNEARSKKEIMEEVVANAKIKKHERQVAKEETETMRQKLDEGLDSIRSLLNFRADGSEPKQKADDYDIVVREMAFEVKAQASDKLKTEEQLAKMEEEKLKKLESERIRRMKGLPREEKKPTHISADDLVDCYAVDTDNRSLLSYKDGKMVVPDEYDEDWDGDVVERQDDSADDKEGEDDESDENNSEEDDSDIESTGSESSENEMETQTSKKHRKDTCRPSTDDKTSRISSTNKDDIPYTFAAPGSFEEFYKLVSNRSTSDMVKIVERIQKCNHPKLNPANKTKMEVFFDILITYIDDLLSQTPPELQAVDALVCHLFNLAQHSPLHTAKSMQTKLKEIQKRFCELSRKRKVPDLQTVIYLRAISVLFPTSDFRHGVCTPALIFMGQILSQITVQSFRDAFIGLFVCSLVYEFVRTSKRYVAEVINYLIGILYLSSEKTGPVGKLFPPFKSRSKYKDILKIDSDVDLSYEPKPVSLNKIFTSDVQDNDCSRYTAIYTCLVVLKKFVTLYADQVAFPEIFEPAVHHMKRMRTSNYPIRIQNLHADILETITSHVTTRQPLALQTRRPTPIQMFEPKFDEHYEVKRKHSSGNKHINERQKLRYKHKKEFKGALREIRKDSQFLARQQLQEQLQRDAERAQKTKEIQAMLSNQQAEANEFNRKKRKMRK</sequence>
<comment type="subcellular location">
    <subcellularLocation>
        <location evidence="1">Nucleus</location>
        <location evidence="1">Nucleolus</location>
    </subcellularLocation>
</comment>
<reference evidence="8" key="1">
    <citation type="submission" date="2020-04" db="EMBL/GenBank/DDBJ databases">
        <authorList>
            <person name="Alioto T."/>
            <person name="Alioto T."/>
            <person name="Gomez Garrido J."/>
        </authorList>
    </citation>
    <scope>NUCLEOTIDE SEQUENCE</scope>
    <source>
        <strain evidence="8">A484AB</strain>
    </source>
</reference>
<evidence type="ECO:0000256" key="1">
    <source>
        <dbReference type="ARBA" id="ARBA00004604"/>
    </source>
</evidence>
<comment type="similarity">
    <text evidence="2">Belongs to the NOP14 family.</text>
</comment>
<evidence type="ECO:0000256" key="3">
    <source>
        <dbReference type="ARBA" id="ARBA00022517"/>
    </source>
</evidence>
<dbReference type="Proteomes" id="UP001152795">
    <property type="component" value="Unassembled WGS sequence"/>
</dbReference>
<evidence type="ECO:0000256" key="4">
    <source>
        <dbReference type="ARBA" id="ARBA00022552"/>
    </source>
</evidence>
<gene>
    <name evidence="8" type="ORF">PACLA_8A051988</name>
</gene>
<evidence type="ECO:0000256" key="2">
    <source>
        <dbReference type="ARBA" id="ARBA00007466"/>
    </source>
</evidence>